<comment type="similarity">
    <text evidence="1">Belongs to the bacterial ribosomal protein bL34 family.</text>
</comment>
<gene>
    <name evidence="4" type="ORF">GTHE00462_LOCUS22021</name>
</gene>
<dbReference type="Pfam" id="PF00468">
    <property type="entry name" value="Ribosomal_L34"/>
    <property type="match status" value="1"/>
</dbReference>
<dbReference type="GO" id="GO:1990904">
    <property type="term" value="C:ribonucleoprotein complex"/>
    <property type="evidence" value="ECO:0007669"/>
    <property type="project" value="UniProtKB-KW"/>
</dbReference>
<evidence type="ECO:0000256" key="1">
    <source>
        <dbReference type="ARBA" id="ARBA00010111"/>
    </source>
</evidence>
<keyword evidence="3" id="KW-0687">Ribonucleoprotein</keyword>
<name>A0A7S4L2F0_GUITH</name>
<accession>A0A7S4L2F0</accession>
<sequence>MLASVVRRAAMGGGGAKKMTEMARTGALSEAVQARAAMAKGSSCPTSCSAVSVGSSLHLEGRNGQAMMSRSRKEAVRAWGVGGVLSRSFHGIIVEGKGEQTLLQRLDPRTLAGKAVEPLQPSAALRAGKVLGGQATHLLVPQVPCFFNSVLADRAMDQFIIFPKHPALEAQDISNLSYEEPVQDVSDLPSFPNVNEPMLAIKRTYQPHTRRRKRKHGFLHRLKYNKNVLKRRKLKGRHRLTPV</sequence>
<evidence type="ECO:0000256" key="2">
    <source>
        <dbReference type="ARBA" id="ARBA00022980"/>
    </source>
</evidence>
<evidence type="ECO:0000313" key="4">
    <source>
        <dbReference type="EMBL" id="CAE2312157.1"/>
    </source>
</evidence>
<dbReference type="Gene3D" id="1.10.287.3980">
    <property type="match status" value="1"/>
</dbReference>
<organism evidence="4">
    <name type="scientific">Guillardia theta</name>
    <name type="common">Cryptophyte</name>
    <name type="synonym">Cryptomonas phi</name>
    <dbReference type="NCBI Taxonomy" id="55529"/>
    <lineage>
        <taxon>Eukaryota</taxon>
        <taxon>Cryptophyceae</taxon>
        <taxon>Pyrenomonadales</taxon>
        <taxon>Geminigeraceae</taxon>
        <taxon>Guillardia</taxon>
    </lineage>
</organism>
<protein>
    <submittedName>
        <fullName evidence="4">Uncharacterized protein</fullName>
    </submittedName>
</protein>
<dbReference type="NCBIfam" id="TIGR01030">
    <property type="entry name" value="rpmH_bact"/>
    <property type="match status" value="1"/>
</dbReference>
<dbReference type="PROSITE" id="PS00784">
    <property type="entry name" value="RIBOSOMAL_L34"/>
    <property type="match status" value="1"/>
</dbReference>
<dbReference type="InterPro" id="IPR020939">
    <property type="entry name" value="Ribosomal_bL34_CS"/>
</dbReference>
<dbReference type="EMBL" id="HBKN01028435">
    <property type="protein sequence ID" value="CAE2312157.1"/>
    <property type="molecule type" value="Transcribed_RNA"/>
</dbReference>
<dbReference type="GO" id="GO:0006412">
    <property type="term" value="P:translation"/>
    <property type="evidence" value="ECO:0007669"/>
    <property type="project" value="InterPro"/>
</dbReference>
<keyword evidence="2" id="KW-0689">Ribosomal protein</keyword>
<dbReference type="InterPro" id="IPR000271">
    <property type="entry name" value="Ribosomal_bL34"/>
</dbReference>
<evidence type="ECO:0000256" key="3">
    <source>
        <dbReference type="ARBA" id="ARBA00023274"/>
    </source>
</evidence>
<reference evidence="4" key="1">
    <citation type="submission" date="2021-01" db="EMBL/GenBank/DDBJ databases">
        <authorList>
            <person name="Corre E."/>
            <person name="Pelletier E."/>
            <person name="Niang G."/>
            <person name="Scheremetjew M."/>
            <person name="Finn R."/>
            <person name="Kale V."/>
            <person name="Holt S."/>
            <person name="Cochrane G."/>
            <person name="Meng A."/>
            <person name="Brown T."/>
            <person name="Cohen L."/>
        </authorList>
    </citation>
    <scope>NUCLEOTIDE SEQUENCE</scope>
    <source>
        <strain evidence="4">CCMP 2712</strain>
    </source>
</reference>
<dbReference type="PANTHER" id="PTHR14503:SF4">
    <property type="entry name" value="LARGE RIBOSOMAL SUBUNIT PROTEIN BL34M"/>
    <property type="match status" value="1"/>
</dbReference>
<dbReference type="PANTHER" id="PTHR14503">
    <property type="entry name" value="MITOCHONDRIAL RIBOSOMAL PROTEIN 34 FAMILY MEMBER"/>
    <property type="match status" value="1"/>
</dbReference>
<proteinExistence type="inferred from homology"/>
<dbReference type="GO" id="GO:0003735">
    <property type="term" value="F:structural constituent of ribosome"/>
    <property type="evidence" value="ECO:0007669"/>
    <property type="project" value="InterPro"/>
</dbReference>
<dbReference type="AlphaFoldDB" id="A0A7S4L2F0"/>
<dbReference type="GO" id="GO:0005840">
    <property type="term" value="C:ribosome"/>
    <property type="evidence" value="ECO:0007669"/>
    <property type="project" value="UniProtKB-KW"/>
</dbReference>